<dbReference type="InterPro" id="IPR011704">
    <property type="entry name" value="ATPase_dyneun-rel_AAA"/>
</dbReference>
<dbReference type="GO" id="GO:0016887">
    <property type="term" value="F:ATP hydrolysis activity"/>
    <property type="evidence" value="ECO:0007669"/>
    <property type="project" value="InterPro"/>
</dbReference>
<keyword evidence="4" id="KW-1185">Reference proteome</keyword>
<feature type="compositionally biased region" description="Acidic residues" evidence="1">
    <location>
        <begin position="319"/>
        <end position="331"/>
    </location>
</feature>
<organism evidence="3 4">
    <name type="scientific">Cupriavidus basilensis</name>
    <dbReference type="NCBI Taxonomy" id="68895"/>
    <lineage>
        <taxon>Bacteria</taxon>
        <taxon>Pseudomonadati</taxon>
        <taxon>Pseudomonadota</taxon>
        <taxon>Betaproteobacteria</taxon>
        <taxon>Burkholderiales</taxon>
        <taxon>Burkholderiaceae</taxon>
        <taxon>Cupriavidus</taxon>
    </lineage>
</organism>
<dbReference type="STRING" id="68895.RR42_m3797"/>
<evidence type="ECO:0000313" key="4">
    <source>
        <dbReference type="Proteomes" id="UP000031843"/>
    </source>
</evidence>
<dbReference type="OrthoDB" id="9781481at2"/>
<dbReference type="PANTHER" id="PTHR37291:SF1">
    <property type="entry name" value="TYPE IV METHYL-DIRECTED RESTRICTION ENZYME ECOKMCRB SUBUNIT"/>
    <property type="match status" value="1"/>
</dbReference>
<evidence type="ECO:0000259" key="2">
    <source>
        <dbReference type="Pfam" id="PF07728"/>
    </source>
</evidence>
<dbReference type="REBASE" id="102955">
    <property type="entry name" value="Cba4G11McrBCP"/>
</dbReference>
<dbReference type="GO" id="GO:0005524">
    <property type="term" value="F:ATP binding"/>
    <property type="evidence" value="ECO:0007669"/>
    <property type="project" value="InterPro"/>
</dbReference>
<dbReference type="RefSeq" id="WP_043350104.1">
    <property type="nucleotide sequence ID" value="NZ_CP010536.1"/>
</dbReference>
<dbReference type="PANTHER" id="PTHR37291">
    <property type="entry name" value="5-METHYLCYTOSINE-SPECIFIC RESTRICTION ENZYME B"/>
    <property type="match status" value="1"/>
</dbReference>
<dbReference type="AlphaFoldDB" id="A0A0C4Y700"/>
<dbReference type="SUPFAM" id="SSF52540">
    <property type="entry name" value="P-loop containing nucleoside triphosphate hydrolases"/>
    <property type="match status" value="1"/>
</dbReference>
<dbReference type="InterPro" id="IPR027417">
    <property type="entry name" value="P-loop_NTPase"/>
</dbReference>
<evidence type="ECO:0000256" key="1">
    <source>
        <dbReference type="SAM" id="MobiDB-lite"/>
    </source>
</evidence>
<accession>A0A0C4Y700</accession>
<sequence>MADYFTSDHFKLLNKWKGQKRDESNPEQNRAYEELKKAYEVTEAWANEVKAKLFPTGVVKVRKRPTSQANSFLPYNWARIYPATDSPKELAYTVGIGADDGFVVKIDTVGLDDGAPARRDYLALRGRYDNASPIVAMLPTLDGLGKSSLAELVDWSVEAIRKFRVRYDEVVTKLDLAEKLSDEDLLKHFDGKPAFKTFRASWTAQDKATFCRLARAVHAAGLDWWHMGKGIQVRFGRKNPGSERAIGVLGVIRGTRTRKISWTREVGAVPKLNREPLTDDLVAKIEAALVAEREALDDWLVLETERPALWPDQLRDDPTESDEESDDEESPIDATVIQAFNRIYYGPPGTGKTYEVSKLLRRDYEQAMTSVSAEEWRGQFVAERIAPLKWWEGAVLALVDLGGKANVSQLLAHPFIDAIAITKGRKDNLRQTIWTTLQERTVDESATVKQKLRFSPQVFDKSEESVWQLAGEWEEACADLVALVKEYQAGTQSSGILRHYSFVTFHQSYGYEEFVEGLRPVLDDDTDSGAIKYEIRPGAFKDLCRKARLAPEQRFAMVIDEINRGNISKIFGELITLIEPDKREGAENAISVTLPYSGEPFSVPTNLDIIGTMNTADRSLALLDTALRRRFDFVPVLPDARDEAGAPLFGLRVTVGEQMIDIPQMLSVINQRVEALYDRDHCIGHAYFTALAQVPDGDERLVALSLVFSNRIVPLLEEYFFEDWQKIRLVLADNQKPEAARFVIESQDHEEDLARLFGSDHGLDTYATMQRYVVQDASFTNPDAYIGIYQTLPA</sequence>
<evidence type="ECO:0000313" key="3">
    <source>
        <dbReference type="EMBL" id="AJG21157.1"/>
    </source>
</evidence>
<gene>
    <name evidence="3" type="ORF">RR42_m3797</name>
</gene>
<dbReference type="Gene3D" id="3.40.50.300">
    <property type="entry name" value="P-loop containing nucleotide triphosphate hydrolases"/>
    <property type="match status" value="1"/>
</dbReference>
<feature type="region of interest" description="Disordered" evidence="1">
    <location>
        <begin position="311"/>
        <end position="331"/>
    </location>
</feature>
<feature type="domain" description="ATPase dynein-related AAA" evidence="2">
    <location>
        <begin position="500"/>
        <end position="631"/>
    </location>
</feature>
<dbReference type="EMBL" id="CP010536">
    <property type="protein sequence ID" value="AJG21157.1"/>
    <property type="molecule type" value="Genomic_DNA"/>
</dbReference>
<name>A0A0C4Y700_9BURK</name>
<reference evidence="3 4" key="1">
    <citation type="journal article" date="2015" name="Genome Announc.">
        <title>Complete Genome Sequence of Cupriavidus basilensis 4G11, Isolated from the Oak Ridge Field Research Center Site.</title>
        <authorList>
            <person name="Ray J."/>
            <person name="Waters R.J."/>
            <person name="Skerker J.M."/>
            <person name="Kuehl J.V."/>
            <person name="Price M.N."/>
            <person name="Huang J."/>
            <person name="Chakraborty R."/>
            <person name="Arkin A.P."/>
            <person name="Deutschbauer A."/>
        </authorList>
    </citation>
    <scope>NUCLEOTIDE SEQUENCE [LARGE SCALE GENOMIC DNA]</scope>
    <source>
        <strain evidence="3">4G11</strain>
    </source>
</reference>
<dbReference type="KEGG" id="cbw:RR42_m3797"/>
<dbReference type="InterPro" id="IPR052934">
    <property type="entry name" value="Methyl-DNA_Rec/Restrict_Enz"/>
</dbReference>
<proteinExistence type="predicted"/>
<dbReference type="Proteomes" id="UP000031843">
    <property type="component" value="Chromosome main"/>
</dbReference>
<dbReference type="Pfam" id="PF07728">
    <property type="entry name" value="AAA_5"/>
    <property type="match status" value="1"/>
</dbReference>
<protein>
    <recommendedName>
        <fullName evidence="2">ATPase dynein-related AAA domain-containing protein</fullName>
    </recommendedName>
</protein>